<dbReference type="InterPro" id="IPR026287">
    <property type="entry name" value="SoFic-like"/>
</dbReference>
<dbReference type="PANTHER" id="PTHR13504">
    <property type="entry name" value="FIDO DOMAIN-CONTAINING PROTEIN DDB_G0283145"/>
    <property type="match status" value="1"/>
</dbReference>
<dbReference type="InterPro" id="IPR003812">
    <property type="entry name" value="Fido"/>
</dbReference>
<comment type="caution">
    <text evidence="5">The sequence shown here is derived from an EMBL/GenBank/DDBJ whole genome shotgun (WGS) entry which is preliminary data.</text>
</comment>
<keyword evidence="1" id="KW-0547">Nucleotide-binding</keyword>
<dbReference type="PANTHER" id="PTHR13504:SF38">
    <property type="entry name" value="FIDO DOMAIN-CONTAINING PROTEIN"/>
    <property type="match status" value="1"/>
</dbReference>
<feature type="binding site" evidence="3">
    <location>
        <begin position="253"/>
        <end position="254"/>
    </location>
    <ligand>
        <name>ATP</name>
        <dbReference type="ChEBI" id="CHEBI:30616"/>
    </ligand>
</feature>
<dbReference type="Pfam" id="PF13784">
    <property type="entry name" value="Fic_N"/>
    <property type="match status" value="1"/>
</dbReference>
<dbReference type="SUPFAM" id="SSF140931">
    <property type="entry name" value="Fic-like"/>
    <property type="match status" value="1"/>
</dbReference>
<evidence type="ECO:0000256" key="2">
    <source>
        <dbReference type="PIRSR" id="PIRSR640198-1"/>
    </source>
</evidence>
<keyword evidence="1" id="KW-0067">ATP-binding</keyword>
<dbReference type="InterPro" id="IPR040198">
    <property type="entry name" value="Fido_containing"/>
</dbReference>
<dbReference type="PROSITE" id="PS51459">
    <property type="entry name" value="FIDO"/>
    <property type="match status" value="1"/>
</dbReference>
<feature type="binding site" evidence="1">
    <location>
        <position position="80"/>
    </location>
    <ligand>
        <name>ATP</name>
        <dbReference type="ChEBI" id="CHEBI:30616"/>
    </ligand>
</feature>
<dbReference type="Gene3D" id="1.10.3290.10">
    <property type="entry name" value="Fido-like domain"/>
    <property type="match status" value="1"/>
</dbReference>
<dbReference type="AlphaFoldDB" id="A0A2H0U858"/>
<feature type="binding site" evidence="1">
    <location>
        <position position="211"/>
    </location>
    <ligand>
        <name>ATP</name>
        <dbReference type="ChEBI" id="CHEBI:30616"/>
    </ligand>
</feature>
<accession>A0A2H0U858</accession>
<evidence type="ECO:0000256" key="3">
    <source>
        <dbReference type="PIRSR" id="PIRSR640198-2"/>
    </source>
</evidence>
<evidence type="ECO:0000313" key="5">
    <source>
        <dbReference type="EMBL" id="PIR82593.1"/>
    </source>
</evidence>
<protein>
    <submittedName>
        <fullName evidence="5">Cell filamentation protein Fic</fullName>
    </submittedName>
</protein>
<feature type="binding site" evidence="1">
    <location>
        <begin position="216"/>
        <end position="222"/>
    </location>
    <ligand>
        <name>ATP</name>
        <dbReference type="ChEBI" id="CHEBI:30616"/>
    </ligand>
</feature>
<feature type="active site" evidence="2">
    <location>
        <position position="211"/>
    </location>
</feature>
<sequence>MNVEIGKNIKQKEGFSAFVLHPFPPKGLFDIPQELLLKVDEAGRLVGKLDGATTENALPDVDFFLRMFVAKDATSSAQIEGTRATIIDALEMESGVAAKETDADDILYYIKALNYGLKRLDSLPLSLRLIREIHSELMTGARSSHFSDPGEFRKSQNWIGGTRPDNAHFVPPSVLDMKRSLDDFEKFLHSEQVVLPLVHIGIMHAHFETIHPFLDGNGRTGRLLITLLLCHRKLLERPVLFLSSYFKKHQKVYYQKLDDYHNGDVESWMRFFLDGVIETAQESIEISRKIRSLRDTDMMKIQALAKRESKSGVLVLSHLFGMPIVNTARVMEWTGFTRAGAQKVIDRFIKLGILESQEEKGTYDRSYIYRNYVNIFLT</sequence>
<dbReference type="InterPro" id="IPR025758">
    <property type="entry name" value="Fic/DOC_N"/>
</dbReference>
<dbReference type="PIRSF" id="PIRSF038925">
    <property type="entry name" value="AMP-prot_trans"/>
    <property type="match status" value="1"/>
</dbReference>
<feature type="binding site" evidence="3">
    <location>
        <begin position="215"/>
        <end position="222"/>
    </location>
    <ligand>
        <name>ATP</name>
        <dbReference type="ChEBI" id="CHEBI:30616"/>
    </ligand>
</feature>
<reference evidence="6" key="1">
    <citation type="submission" date="2017-09" db="EMBL/GenBank/DDBJ databases">
        <title>Depth-based differentiation of microbial function through sediment-hosted aquifers and enrichment of novel symbionts in the deep terrestrial subsurface.</title>
        <authorList>
            <person name="Probst A.J."/>
            <person name="Ladd B."/>
            <person name="Jarett J.K."/>
            <person name="Geller-Mcgrath D.E."/>
            <person name="Sieber C.M.K."/>
            <person name="Emerson J.B."/>
            <person name="Anantharaman K."/>
            <person name="Thomas B.C."/>
            <person name="Malmstrom R."/>
            <person name="Stieglmeier M."/>
            <person name="Klingl A."/>
            <person name="Woyke T."/>
            <person name="Ryan C.M."/>
            <person name="Banfield J.F."/>
        </authorList>
    </citation>
    <scope>NUCLEOTIDE SEQUENCE [LARGE SCALE GENOMIC DNA]</scope>
</reference>
<dbReference type="GO" id="GO:0005524">
    <property type="term" value="F:ATP binding"/>
    <property type="evidence" value="ECO:0007669"/>
    <property type="project" value="UniProtKB-KW"/>
</dbReference>
<name>A0A2H0U858_9BACT</name>
<proteinExistence type="predicted"/>
<organism evidence="5 6">
    <name type="scientific">Candidatus Kaiserbacteria bacterium CG10_big_fil_rev_8_21_14_0_10_59_10</name>
    <dbReference type="NCBI Taxonomy" id="1974612"/>
    <lineage>
        <taxon>Bacteria</taxon>
        <taxon>Candidatus Kaiseribacteriota</taxon>
    </lineage>
</organism>
<dbReference type="Pfam" id="PF02661">
    <property type="entry name" value="Fic"/>
    <property type="match status" value="1"/>
</dbReference>
<evidence type="ECO:0000256" key="1">
    <source>
        <dbReference type="PIRSR" id="PIRSR038925-1"/>
    </source>
</evidence>
<evidence type="ECO:0000259" key="4">
    <source>
        <dbReference type="PROSITE" id="PS51459"/>
    </source>
</evidence>
<dbReference type="InterPro" id="IPR036597">
    <property type="entry name" value="Fido-like_dom_sf"/>
</dbReference>
<feature type="binding site" evidence="1">
    <location>
        <position position="253"/>
    </location>
    <ligand>
        <name>ATP</name>
        <dbReference type="ChEBI" id="CHEBI:30616"/>
    </ligand>
</feature>
<gene>
    <name evidence="5" type="ORF">COU20_01355</name>
</gene>
<dbReference type="EMBL" id="PFBM01000010">
    <property type="protein sequence ID" value="PIR82593.1"/>
    <property type="molecule type" value="Genomic_DNA"/>
</dbReference>
<dbReference type="Proteomes" id="UP000231379">
    <property type="component" value="Unassembled WGS sequence"/>
</dbReference>
<feature type="domain" description="Fido" evidence="4">
    <location>
        <begin position="125"/>
        <end position="274"/>
    </location>
</feature>
<evidence type="ECO:0000313" key="6">
    <source>
        <dbReference type="Proteomes" id="UP000231379"/>
    </source>
</evidence>